<organism evidence="3 4">
    <name type="scientific">Celeribacter indicus</name>
    <dbReference type="NCBI Taxonomy" id="1208324"/>
    <lineage>
        <taxon>Bacteria</taxon>
        <taxon>Pseudomonadati</taxon>
        <taxon>Pseudomonadota</taxon>
        <taxon>Alphaproteobacteria</taxon>
        <taxon>Rhodobacterales</taxon>
        <taxon>Roseobacteraceae</taxon>
        <taxon>Celeribacter</taxon>
    </lineage>
</organism>
<dbReference type="Proteomes" id="UP000031521">
    <property type="component" value="Chromosome"/>
</dbReference>
<dbReference type="SUPFAM" id="SSF109709">
    <property type="entry name" value="KorB DNA-binding domain-like"/>
    <property type="match status" value="1"/>
</dbReference>
<reference evidence="3" key="2">
    <citation type="journal article" date="2015" name="Sci. Rep.">
        <title>Genomic and metabolic analysis of fluoranthene degradation pathway in Celeribacter indicus P73(T.).</title>
        <authorList>
            <person name="Cao J."/>
            <person name="Lai Q."/>
            <person name="Yuan J."/>
            <person name="Shao Z."/>
        </authorList>
    </citation>
    <scope>NUCLEOTIDE SEQUENCE</scope>
    <source>
        <strain evidence="3">P73</strain>
    </source>
</reference>
<dbReference type="EMBL" id="CP004393">
    <property type="protein sequence ID" value="AJE46590.1"/>
    <property type="molecule type" value="Genomic_DNA"/>
</dbReference>
<evidence type="ECO:0000313" key="4">
    <source>
        <dbReference type="Proteomes" id="UP000031521"/>
    </source>
</evidence>
<evidence type="ECO:0008006" key="5">
    <source>
        <dbReference type="Google" id="ProtNLM"/>
    </source>
</evidence>
<accession>A0A0B5DZL2</accession>
<dbReference type="RefSeq" id="WP_043869379.1">
    <property type="nucleotide sequence ID" value="NZ_CP004393.1"/>
</dbReference>
<sequence length="133" mass="15187">MTRSNDTIRVLIPLKLRKKNGRPKIMPPTDYSPSEDQTQDPHILRAIGRAWGWRRRMEAGEFATIQELAEAVGLAERHVSRQLRLAYLAPEVLKRLTCGREASAVSLYDLCFLAGETWQEQAERAFHDISAEL</sequence>
<dbReference type="Gene3D" id="1.10.10.2830">
    <property type="match status" value="1"/>
</dbReference>
<feature type="region of interest" description="Disordered" evidence="1">
    <location>
        <begin position="20"/>
        <end position="39"/>
    </location>
</feature>
<dbReference type="AlphaFoldDB" id="A0A0B5DZL2"/>
<evidence type="ECO:0000313" key="2">
    <source>
        <dbReference type="EMBL" id="AJE46517.1"/>
    </source>
</evidence>
<protein>
    <recommendedName>
        <fullName evidence="5">Phage-related protein</fullName>
    </recommendedName>
</protein>
<dbReference type="KEGG" id="cid:P73_1802"/>
<dbReference type="KEGG" id="cid:P73_1875"/>
<proteinExistence type="predicted"/>
<gene>
    <name evidence="2" type="ORF">P73_1802</name>
    <name evidence="3" type="ORF">P73_1875</name>
</gene>
<keyword evidence="4" id="KW-1185">Reference proteome</keyword>
<name>A0A0B5DZL2_9RHOB</name>
<evidence type="ECO:0000256" key="1">
    <source>
        <dbReference type="SAM" id="MobiDB-lite"/>
    </source>
</evidence>
<dbReference type="HOGENOM" id="CLU_132664_0_0_5"/>
<evidence type="ECO:0000313" key="3">
    <source>
        <dbReference type="EMBL" id="AJE46590.1"/>
    </source>
</evidence>
<dbReference type="EMBL" id="CP004393">
    <property type="protein sequence ID" value="AJE46517.1"/>
    <property type="molecule type" value="Genomic_DNA"/>
</dbReference>
<dbReference type="STRING" id="1208324.P73_1802"/>
<reference evidence="3 4" key="1">
    <citation type="journal article" date="2014" name="Int. J. Syst. Evol. Microbiol.">
        <title>Celeribacter indicus sp. nov., a polycyclic aromatic hydrocarbon-degrading bacterium from deep-sea sediment and reclassification of Huaishuia halophila as Celeribacter halophilus comb. nov.</title>
        <authorList>
            <person name="Lai Q."/>
            <person name="Cao J."/>
            <person name="Yuan J."/>
            <person name="Li F."/>
            <person name="Shao Z."/>
        </authorList>
    </citation>
    <scope>NUCLEOTIDE SEQUENCE [LARGE SCALE GENOMIC DNA]</scope>
    <source>
        <strain evidence="3">P73</strain>
    </source>
</reference>
<dbReference type="OrthoDB" id="1550462at2"/>